<evidence type="ECO:0000313" key="1">
    <source>
        <dbReference type="EMBL" id="OEV13208.1"/>
    </source>
</evidence>
<dbReference type="AlphaFoldDB" id="A0A1E7LAN4"/>
<name>A0A1E7LAN4_9ACTN</name>
<dbReference type="RefSeq" id="WP_070015329.1">
    <property type="nucleotide sequence ID" value="NZ_LJGW01000092.1"/>
</dbReference>
<dbReference type="Proteomes" id="UP000176005">
    <property type="component" value="Unassembled WGS sequence"/>
</dbReference>
<sequence length="148" mass="15909">MTGYGFGAFVVGPAGGVDVIAGRSSKSGGPTTYRLEWGGRDTWYGEDELRPATYADFRAVSLGADAEAVAASRARAVAEGRLGRSRGAGAHVFTPCCEAGHYLSELHGSVICRGCGWHYLVRHFPAATFWVSLGFGKTPRRRKARRWA</sequence>
<protein>
    <submittedName>
        <fullName evidence="1">Uncharacterized protein</fullName>
    </submittedName>
</protein>
<dbReference type="EMBL" id="LJGW01000092">
    <property type="protein sequence ID" value="OEV13208.1"/>
    <property type="molecule type" value="Genomic_DNA"/>
</dbReference>
<gene>
    <name evidence="1" type="ORF">AN218_04640</name>
</gene>
<accession>A0A1E7LAN4</accession>
<organism evidence="1 2">
    <name type="scientific">Streptomyces nanshensis</name>
    <dbReference type="NCBI Taxonomy" id="518642"/>
    <lineage>
        <taxon>Bacteria</taxon>
        <taxon>Bacillati</taxon>
        <taxon>Actinomycetota</taxon>
        <taxon>Actinomycetes</taxon>
        <taxon>Kitasatosporales</taxon>
        <taxon>Streptomycetaceae</taxon>
        <taxon>Streptomyces</taxon>
    </lineage>
</organism>
<comment type="caution">
    <text evidence="1">The sequence shown here is derived from an EMBL/GenBank/DDBJ whole genome shotgun (WGS) entry which is preliminary data.</text>
</comment>
<proteinExistence type="predicted"/>
<reference evidence="1 2" key="1">
    <citation type="journal article" date="2016" name="Front. Microbiol.">
        <title>Comparative Genomics Analysis of Streptomyces Species Reveals Their Adaptation to the Marine Environment and Their Diversity at the Genomic Level.</title>
        <authorList>
            <person name="Tian X."/>
            <person name="Zhang Z."/>
            <person name="Yang T."/>
            <person name="Chen M."/>
            <person name="Li J."/>
            <person name="Chen F."/>
            <person name="Yang J."/>
            <person name="Li W."/>
            <person name="Zhang B."/>
            <person name="Zhang Z."/>
            <person name="Wu J."/>
            <person name="Zhang C."/>
            <person name="Long L."/>
            <person name="Xiao J."/>
        </authorList>
    </citation>
    <scope>NUCLEOTIDE SEQUENCE [LARGE SCALE GENOMIC DNA]</scope>
    <source>
        <strain evidence="1 2">SCSIO 10429</strain>
    </source>
</reference>
<keyword evidence="2" id="KW-1185">Reference proteome</keyword>
<evidence type="ECO:0000313" key="2">
    <source>
        <dbReference type="Proteomes" id="UP000176005"/>
    </source>
</evidence>